<protein>
    <submittedName>
        <fullName evidence="1">Uncharacterized protein</fullName>
    </submittedName>
</protein>
<name>A0A8S5QEL7_9CAUD</name>
<dbReference type="EMBL" id="BK015641">
    <property type="protein sequence ID" value="DAE17520.1"/>
    <property type="molecule type" value="Genomic_DNA"/>
</dbReference>
<proteinExistence type="predicted"/>
<reference evidence="1" key="1">
    <citation type="journal article" date="2021" name="Proc. Natl. Acad. Sci. U.S.A.">
        <title>A Catalog of Tens of Thousands of Viruses from Human Metagenomes Reveals Hidden Associations with Chronic Diseases.</title>
        <authorList>
            <person name="Tisza M.J."/>
            <person name="Buck C.B."/>
        </authorList>
    </citation>
    <scope>NUCLEOTIDE SEQUENCE</scope>
    <source>
        <strain evidence="1">CtoRD1</strain>
    </source>
</reference>
<evidence type="ECO:0000313" key="1">
    <source>
        <dbReference type="EMBL" id="DAE17520.1"/>
    </source>
</evidence>
<organism evidence="1">
    <name type="scientific">Siphoviridae sp. ctoRD1</name>
    <dbReference type="NCBI Taxonomy" id="2825669"/>
    <lineage>
        <taxon>Viruses</taxon>
        <taxon>Duplodnaviria</taxon>
        <taxon>Heunggongvirae</taxon>
        <taxon>Uroviricota</taxon>
        <taxon>Caudoviricetes</taxon>
    </lineage>
</organism>
<sequence>MNVRKLLRQVYNEISCIEELRKERATLIEDTAGGKAIQIEVEKVCGGRQSDLSEVLERIEDRAVRIDAVIGIRLERVMKLREEAYRIFERIPESPGKMAAQEHYLYHVPWEELSGRTYYSTRYLKEMCRECITELQKICDAEM</sequence>
<accession>A0A8S5QEL7</accession>